<dbReference type="SUPFAM" id="SSF54523">
    <property type="entry name" value="Pili subunits"/>
    <property type="match status" value="1"/>
</dbReference>
<proteinExistence type="predicted"/>
<dbReference type="PANTHER" id="PTHR30093">
    <property type="entry name" value="GENERAL SECRETION PATHWAY PROTEIN G"/>
    <property type="match status" value="1"/>
</dbReference>
<evidence type="ECO:0000256" key="2">
    <source>
        <dbReference type="SAM" id="Phobius"/>
    </source>
</evidence>
<accession>M5U3N4</accession>
<keyword evidence="5" id="KW-1185">Reference proteome</keyword>
<keyword evidence="2" id="KW-1133">Transmembrane helix</keyword>
<feature type="region of interest" description="Disordered" evidence="1">
    <location>
        <begin position="1"/>
        <end position="20"/>
    </location>
</feature>
<dbReference type="InterPro" id="IPR012902">
    <property type="entry name" value="N_methyl_site"/>
</dbReference>
<keyword evidence="2" id="KW-0812">Transmembrane</keyword>
<name>M5U3N4_9BACT</name>
<dbReference type="Gene3D" id="3.30.700.10">
    <property type="entry name" value="Glycoprotein, Type 4 Pilin"/>
    <property type="match status" value="1"/>
</dbReference>
<protein>
    <submittedName>
        <fullName evidence="4">Protein containing DUF1559</fullName>
    </submittedName>
</protein>
<dbReference type="Proteomes" id="UP000011885">
    <property type="component" value="Unassembled WGS sequence"/>
</dbReference>
<dbReference type="AlphaFoldDB" id="M5U3N4"/>
<dbReference type="EMBL" id="ANOH01000430">
    <property type="protein sequence ID" value="EMI52476.1"/>
    <property type="molecule type" value="Genomic_DNA"/>
</dbReference>
<dbReference type="PATRIC" id="fig|1263870.3.peg.6459"/>
<dbReference type="Pfam" id="PF07963">
    <property type="entry name" value="N_methyl"/>
    <property type="match status" value="1"/>
</dbReference>
<gene>
    <name evidence="4" type="ORF">RSSM_06099</name>
</gene>
<dbReference type="PANTHER" id="PTHR30093:SF2">
    <property type="entry name" value="TYPE II SECRETION SYSTEM PROTEIN H"/>
    <property type="match status" value="1"/>
</dbReference>
<dbReference type="NCBIfam" id="TIGR04294">
    <property type="entry name" value="pre_pil_HX9DG"/>
    <property type="match status" value="1"/>
</dbReference>
<feature type="transmembrane region" description="Helical" evidence="2">
    <location>
        <begin position="29"/>
        <end position="53"/>
    </location>
</feature>
<dbReference type="NCBIfam" id="TIGR02532">
    <property type="entry name" value="IV_pilin_GFxxxE"/>
    <property type="match status" value="1"/>
</dbReference>
<evidence type="ECO:0000259" key="3">
    <source>
        <dbReference type="Pfam" id="PF07596"/>
    </source>
</evidence>
<dbReference type="InterPro" id="IPR027558">
    <property type="entry name" value="Pre_pil_HX9DG_C"/>
</dbReference>
<feature type="compositionally biased region" description="Polar residues" evidence="1">
    <location>
        <begin position="9"/>
        <end position="18"/>
    </location>
</feature>
<evidence type="ECO:0000256" key="1">
    <source>
        <dbReference type="SAM" id="MobiDB-lite"/>
    </source>
</evidence>
<evidence type="ECO:0000313" key="4">
    <source>
        <dbReference type="EMBL" id="EMI52476.1"/>
    </source>
</evidence>
<dbReference type="InterPro" id="IPR045584">
    <property type="entry name" value="Pilin-like"/>
</dbReference>
<organism evidence="4 5">
    <name type="scientific">Rhodopirellula sallentina SM41</name>
    <dbReference type="NCBI Taxonomy" id="1263870"/>
    <lineage>
        <taxon>Bacteria</taxon>
        <taxon>Pseudomonadati</taxon>
        <taxon>Planctomycetota</taxon>
        <taxon>Planctomycetia</taxon>
        <taxon>Pirellulales</taxon>
        <taxon>Pirellulaceae</taxon>
        <taxon>Rhodopirellula</taxon>
    </lineage>
</organism>
<dbReference type="Pfam" id="PF07596">
    <property type="entry name" value="SBP_bac_10"/>
    <property type="match status" value="1"/>
</dbReference>
<reference evidence="4 5" key="1">
    <citation type="journal article" date="2013" name="Mar. Genomics">
        <title>Expression of sulfatases in Rhodopirellula baltica and the diversity of sulfatases in the genus Rhodopirellula.</title>
        <authorList>
            <person name="Wegner C.E."/>
            <person name="Richter-Heitmann T."/>
            <person name="Klindworth A."/>
            <person name="Klockow C."/>
            <person name="Richter M."/>
            <person name="Achstetter T."/>
            <person name="Glockner F.O."/>
            <person name="Harder J."/>
        </authorList>
    </citation>
    <scope>NUCLEOTIDE SEQUENCE [LARGE SCALE GENOMIC DNA]</scope>
    <source>
        <strain evidence="4 5">SM41</strain>
    </source>
</reference>
<evidence type="ECO:0000313" key="5">
    <source>
        <dbReference type="Proteomes" id="UP000011885"/>
    </source>
</evidence>
<comment type="caution">
    <text evidence="4">The sequence shown here is derived from an EMBL/GenBank/DDBJ whole genome shotgun (WGS) entry which is preliminary data.</text>
</comment>
<dbReference type="InterPro" id="IPR011453">
    <property type="entry name" value="DUF1559"/>
</dbReference>
<feature type="domain" description="DUF1559" evidence="3">
    <location>
        <begin position="54"/>
        <end position="353"/>
    </location>
</feature>
<sequence length="373" mass="41606">MRGPITPAVQPTFNPQSDVNRRNKMKRKAFTLIELLVVIAIIGVLVGLLLPAVQGAREAARRMQCQNNLKQIGLATHNFESTYKEFPPGLETFQHKNSSTGSVLNWYGRTVHTHLLPFIEQQAIAEMWDWDDTFAAAVANTRLPGSPRTVSTEAASAQLVPTYLCPSDLTQDGPVYLDYSVLGYSTGYFGQTSYIANGGSHSTYFRDADMKADGVFFMTGEDSQPETYQQYLRDDEVPTRFSAILDGTSQTILFGERFHYDPIFDRKLHQNSTKFSRYPISSWSAWGWTGGGNGTTHVFGSSRVPINYKTNESDATDYVSVNFRMSAYGSGHPGGANFAFSDGSVRFLSEQINMVLFRALGTKRGRETIEYEH</sequence>
<keyword evidence="2" id="KW-0472">Membrane</keyword>